<dbReference type="KEGG" id="dov:DSCO28_12950"/>
<reference evidence="2 3" key="1">
    <citation type="submission" date="2019-11" db="EMBL/GenBank/DDBJ databases">
        <title>Comparative genomics of hydrocarbon-degrading Desulfosarcina strains.</title>
        <authorList>
            <person name="Watanabe M."/>
            <person name="Kojima H."/>
            <person name="Fukui M."/>
        </authorList>
    </citation>
    <scope>NUCLEOTIDE SEQUENCE [LARGE SCALE GENOMIC DNA]</scope>
    <source>
        <strain evidence="2 3">28bB2T</strain>
    </source>
</reference>
<evidence type="ECO:0000313" key="3">
    <source>
        <dbReference type="Proteomes" id="UP000425960"/>
    </source>
</evidence>
<name>A0A5K7ZM34_9BACT</name>
<dbReference type="AlphaFoldDB" id="A0A5K7ZM34"/>
<feature type="region of interest" description="Disordered" evidence="1">
    <location>
        <begin position="1"/>
        <end position="44"/>
    </location>
</feature>
<sequence>MNTADGEKPAVTAISATPDADGDKSQFPEQEVAGDRLNKIPDPKPFAFKELMV</sequence>
<proteinExistence type="predicted"/>
<dbReference type="EMBL" id="AP021876">
    <property type="protein sequence ID" value="BBO80729.1"/>
    <property type="molecule type" value="Genomic_DNA"/>
</dbReference>
<accession>A0A5K7ZM34</accession>
<evidence type="ECO:0000256" key="1">
    <source>
        <dbReference type="SAM" id="MobiDB-lite"/>
    </source>
</evidence>
<protein>
    <submittedName>
        <fullName evidence="2">Uncharacterized protein</fullName>
    </submittedName>
</protein>
<dbReference type="Proteomes" id="UP000425960">
    <property type="component" value="Chromosome"/>
</dbReference>
<evidence type="ECO:0000313" key="2">
    <source>
        <dbReference type="EMBL" id="BBO80729.1"/>
    </source>
</evidence>
<feature type="compositionally biased region" description="Basic and acidic residues" evidence="1">
    <location>
        <begin position="33"/>
        <end position="42"/>
    </location>
</feature>
<gene>
    <name evidence="2" type="ORF">DSCO28_12950</name>
</gene>
<organism evidence="2 3">
    <name type="scientific">Desulfosarcina ovata subsp. sediminis</name>
    <dbReference type="NCBI Taxonomy" id="885957"/>
    <lineage>
        <taxon>Bacteria</taxon>
        <taxon>Pseudomonadati</taxon>
        <taxon>Thermodesulfobacteriota</taxon>
        <taxon>Desulfobacteria</taxon>
        <taxon>Desulfobacterales</taxon>
        <taxon>Desulfosarcinaceae</taxon>
        <taxon>Desulfosarcina</taxon>
    </lineage>
</organism>